<sequence>MHRKVRLIQPVHAQHAQPVLAAGRIGAQTHQGRGNRKARGLCQLTQQAAGFGACVDHAAAGVKDRAFGLFHQFDQREDRIGIALGARLIMRNLGLLRADIGAGRELHILGNVDQHRARTALRCDVEGLMDGLGQLVRLFHQPVMLGAGAGDANGVGLLECVVADQEGRNLPGQNHQRDRVQKRVSDAGHRVGRAGARGDKNHAGLAGRAGVALSRVNRALFMPHKNVANVVLLKDLVIDR</sequence>
<dbReference type="AlphaFoldDB" id="A0A1J5PHG8"/>
<comment type="caution">
    <text evidence="1">The sequence shown here is derived from an EMBL/GenBank/DDBJ whole genome shotgun (WGS) entry which is preliminary data.</text>
</comment>
<dbReference type="EMBL" id="MLJW01003903">
    <property type="protein sequence ID" value="OIQ71049.1"/>
    <property type="molecule type" value="Genomic_DNA"/>
</dbReference>
<proteinExistence type="predicted"/>
<reference evidence="1" key="1">
    <citation type="submission" date="2016-10" db="EMBL/GenBank/DDBJ databases">
        <title>Sequence of Gallionella enrichment culture.</title>
        <authorList>
            <person name="Poehlein A."/>
            <person name="Muehling M."/>
            <person name="Daniel R."/>
        </authorList>
    </citation>
    <scope>NUCLEOTIDE SEQUENCE</scope>
</reference>
<evidence type="ECO:0000313" key="1">
    <source>
        <dbReference type="EMBL" id="OIQ71049.1"/>
    </source>
</evidence>
<organism evidence="1">
    <name type="scientific">mine drainage metagenome</name>
    <dbReference type="NCBI Taxonomy" id="410659"/>
    <lineage>
        <taxon>unclassified sequences</taxon>
        <taxon>metagenomes</taxon>
        <taxon>ecological metagenomes</taxon>
    </lineage>
</organism>
<gene>
    <name evidence="1" type="ORF">GALL_473370</name>
</gene>
<name>A0A1J5PHG8_9ZZZZ</name>
<protein>
    <submittedName>
        <fullName evidence="1">Uncharacterized protein</fullName>
    </submittedName>
</protein>
<accession>A0A1J5PHG8</accession>